<name>A0AAE0D0K5_COLKA</name>
<evidence type="ECO:0000256" key="1">
    <source>
        <dbReference type="SAM" id="MobiDB-lite"/>
    </source>
</evidence>
<sequence length="79" mass="8503">MKEMGALWPRRSGHGSGRGSKVSAGLRVDVYDVWGGKCESHGDGSGWTGDWVSGSGSSYDEGICGLDTREPARDQSRWQ</sequence>
<accession>A0AAE0D0K5</accession>
<keyword evidence="3" id="KW-1185">Reference proteome</keyword>
<evidence type="ECO:0000313" key="3">
    <source>
        <dbReference type="Proteomes" id="UP001281614"/>
    </source>
</evidence>
<dbReference type="EMBL" id="VYYT01000456">
    <property type="protein sequence ID" value="KAK2734758.1"/>
    <property type="molecule type" value="Genomic_DNA"/>
</dbReference>
<organism evidence="2 3">
    <name type="scientific">Colletotrichum kahawae</name>
    <name type="common">Coffee berry disease fungus</name>
    <dbReference type="NCBI Taxonomy" id="34407"/>
    <lineage>
        <taxon>Eukaryota</taxon>
        <taxon>Fungi</taxon>
        <taxon>Dikarya</taxon>
        <taxon>Ascomycota</taxon>
        <taxon>Pezizomycotina</taxon>
        <taxon>Sordariomycetes</taxon>
        <taxon>Hypocreomycetidae</taxon>
        <taxon>Glomerellales</taxon>
        <taxon>Glomerellaceae</taxon>
        <taxon>Colletotrichum</taxon>
        <taxon>Colletotrichum gloeosporioides species complex</taxon>
    </lineage>
</organism>
<dbReference type="AlphaFoldDB" id="A0AAE0D0K5"/>
<comment type="caution">
    <text evidence="2">The sequence shown here is derived from an EMBL/GenBank/DDBJ whole genome shotgun (WGS) entry which is preliminary data.</text>
</comment>
<gene>
    <name evidence="2" type="ORF">CKAH01_07992</name>
</gene>
<evidence type="ECO:0000313" key="2">
    <source>
        <dbReference type="EMBL" id="KAK2734758.1"/>
    </source>
</evidence>
<proteinExistence type="predicted"/>
<reference evidence="2" key="1">
    <citation type="submission" date="2023-02" db="EMBL/GenBank/DDBJ databases">
        <title>Colletotrichum kahawae CIFC_Que2 genome sequencing and assembly.</title>
        <authorList>
            <person name="Baroncelli R."/>
        </authorList>
    </citation>
    <scope>NUCLEOTIDE SEQUENCE</scope>
    <source>
        <strain evidence="2">CIFC_Que2</strain>
    </source>
</reference>
<protein>
    <submittedName>
        <fullName evidence="2">Uncharacterized protein</fullName>
    </submittedName>
</protein>
<dbReference type="Proteomes" id="UP001281614">
    <property type="component" value="Unassembled WGS sequence"/>
</dbReference>
<feature type="region of interest" description="Disordered" evidence="1">
    <location>
        <begin position="1"/>
        <end position="22"/>
    </location>
</feature>